<dbReference type="GO" id="GO:0007156">
    <property type="term" value="P:homophilic cell adhesion via plasma membrane adhesion molecules"/>
    <property type="evidence" value="ECO:0007669"/>
    <property type="project" value="InterPro"/>
</dbReference>
<feature type="chain" id="PRO_5012786127" description="Cadherin domain-containing protein" evidence="14">
    <location>
        <begin position="25"/>
        <end position="3874"/>
    </location>
</feature>
<dbReference type="PROSITE" id="PS00232">
    <property type="entry name" value="CADHERIN_1"/>
    <property type="match status" value="6"/>
</dbReference>
<evidence type="ECO:0000259" key="15">
    <source>
        <dbReference type="PROSITE" id="PS50268"/>
    </source>
</evidence>
<accession>A0A267E9Z4</accession>
<dbReference type="FunFam" id="2.60.40.60:FF:000015">
    <property type="entry name" value="FAT atypical cadherin 1"/>
    <property type="match status" value="1"/>
</dbReference>
<evidence type="ECO:0000256" key="2">
    <source>
        <dbReference type="ARBA" id="ARBA00022536"/>
    </source>
</evidence>
<dbReference type="PANTHER" id="PTHR24026">
    <property type="entry name" value="FAT ATYPICAL CADHERIN-RELATED"/>
    <property type="match status" value="1"/>
</dbReference>
<dbReference type="InterPro" id="IPR002126">
    <property type="entry name" value="Cadherin-like_dom"/>
</dbReference>
<keyword evidence="8" id="KW-1133">Transmembrane helix</keyword>
<feature type="domain" description="Cadherin" evidence="15">
    <location>
        <begin position="1765"/>
        <end position="1865"/>
    </location>
</feature>
<feature type="domain" description="Cadherin" evidence="15">
    <location>
        <begin position="2381"/>
        <end position="2490"/>
    </location>
</feature>
<evidence type="ECO:0000256" key="8">
    <source>
        <dbReference type="ARBA" id="ARBA00022989"/>
    </source>
</evidence>
<evidence type="ECO:0000256" key="13">
    <source>
        <dbReference type="SAM" id="MobiDB-lite"/>
    </source>
</evidence>
<feature type="domain" description="Cadherin" evidence="15">
    <location>
        <begin position="468"/>
        <end position="563"/>
    </location>
</feature>
<protein>
    <recommendedName>
        <fullName evidence="15">Cadherin domain-containing protein</fullName>
    </recommendedName>
</protein>
<feature type="domain" description="Cadherin" evidence="15">
    <location>
        <begin position="1659"/>
        <end position="1763"/>
    </location>
</feature>
<dbReference type="PANTHER" id="PTHR24026:SF136">
    <property type="entry name" value="PROTOCADHERIN-23"/>
    <property type="match status" value="1"/>
</dbReference>
<feature type="domain" description="Cadherin" evidence="15">
    <location>
        <begin position="1875"/>
        <end position="1982"/>
    </location>
</feature>
<feature type="domain" description="Cadherin" evidence="15">
    <location>
        <begin position="3132"/>
        <end position="3240"/>
    </location>
</feature>
<feature type="signal peptide" evidence="14">
    <location>
        <begin position="1"/>
        <end position="24"/>
    </location>
</feature>
<keyword evidence="4 14" id="KW-0732">Signal</keyword>
<feature type="domain" description="Cadherin" evidence="15">
    <location>
        <begin position="1176"/>
        <end position="1282"/>
    </location>
</feature>
<dbReference type="SMART" id="SM00112">
    <property type="entry name" value="CA"/>
    <property type="match status" value="29"/>
</dbReference>
<dbReference type="GO" id="GO:0005509">
    <property type="term" value="F:calcium ion binding"/>
    <property type="evidence" value="ECO:0007669"/>
    <property type="project" value="UniProtKB-UniRule"/>
</dbReference>
<evidence type="ECO:0000256" key="6">
    <source>
        <dbReference type="ARBA" id="ARBA00022837"/>
    </source>
</evidence>
<evidence type="ECO:0000256" key="3">
    <source>
        <dbReference type="ARBA" id="ARBA00022692"/>
    </source>
</evidence>
<evidence type="ECO:0000256" key="14">
    <source>
        <dbReference type="SAM" id="SignalP"/>
    </source>
</evidence>
<organism evidence="16 17">
    <name type="scientific">Macrostomum lignano</name>
    <dbReference type="NCBI Taxonomy" id="282301"/>
    <lineage>
        <taxon>Eukaryota</taxon>
        <taxon>Metazoa</taxon>
        <taxon>Spiralia</taxon>
        <taxon>Lophotrochozoa</taxon>
        <taxon>Platyhelminthes</taxon>
        <taxon>Rhabditophora</taxon>
        <taxon>Macrostomorpha</taxon>
        <taxon>Macrostomida</taxon>
        <taxon>Macrostomidae</taxon>
        <taxon>Macrostomum</taxon>
    </lineage>
</organism>
<feature type="domain" description="Cadherin" evidence="15">
    <location>
        <begin position="1284"/>
        <end position="1397"/>
    </location>
</feature>
<name>A0A267E9Z4_9PLAT</name>
<evidence type="ECO:0000256" key="5">
    <source>
        <dbReference type="ARBA" id="ARBA00022737"/>
    </source>
</evidence>
<feature type="domain" description="Cadherin" evidence="15">
    <location>
        <begin position="2693"/>
        <end position="2802"/>
    </location>
</feature>
<feature type="domain" description="Cadherin" evidence="15">
    <location>
        <begin position="1514"/>
        <end position="1624"/>
    </location>
</feature>
<feature type="domain" description="Cadherin" evidence="15">
    <location>
        <begin position="717"/>
        <end position="845"/>
    </location>
</feature>
<evidence type="ECO:0000256" key="9">
    <source>
        <dbReference type="ARBA" id="ARBA00023136"/>
    </source>
</evidence>
<keyword evidence="9" id="KW-0472">Membrane</keyword>
<evidence type="ECO:0000256" key="4">
    <source>
        <dbReference type="ARBA" id="ARBA00022729"/>
    </source>
</evidence>
<feature type="domain" description="Cadherin" evidence="15">
    <location>
        <begin position="841"/>
        <end position="944"/>
    </location>
</feature>
<dbReference type="EMBL" id="NIVC01002455">
    <property type="protein sequence ID" value="PAA57697.1"/>
    <property type="molecule type" value="Genomic_DNA"/>
</dbReference>
<keyword evidence="7" id="KW-0130">Cell adhesion</keyword>
<dbReference type="OrthoDB" id="6252479at2759"/>
<feature type="domain" description="Cadherin" evidence="15">
    <location>
        <begin position="2180"/>
        <end position="2279"/>
    </location>
</feature>
<feature type="domain" description="Cadherin" evidence="15">
    <location>
        <begin position="953"/>
        <end position="1056"/>
    </location>
</feature>
<keyword evidence="3" id="KW-0812">Transmembrane</keyword>
<keyword evidence="10" id="KW-1015">Disulfide bond</keyword>
<feature type="domain" description="Cadherin" evidence="15">
    <location>
        <begin position="3030"/>
        <end position="3131"/>
    </location>
</feature>
<comment type="subcellular location">
    <subcellularLocation>
        <location evidence="1">Membrane</location>
        <topology evidence="1">Single-pass membrane protein</topology>
    </subcellularLocation>
</comment>
<keyword evidence="6 12" id="KW-0106">Calcium</keyword>
<dbReference type="GO" id="GO:0005886">
    <property type="term" value="C:plasma membrane"/>
    <property type="evidence" value="ECO:0007669"/>
    <property type="project" value="InterPro"/>
</dbReference>
<dbReference type="PRINTS" id="PR00205">
    <property type="entry name" value="CADHERIN"/>
</dbReference>
<evidence type="ECO:0000313" key="17">
    <source>
        <dbReference type="Proteomes" id="UP000215902"/>
    </source>
</evidence>
<dbReference type="PROSITE" id="PS50268">
    <property type="entry name" value="CADHERIN_2"/>
    <property type="match status" value="25"/>
</dbReference>
<feature type="domain" description="Cadherin" evidence="15">
    <location>
        <begin position="1060"/>
        <end position="1174"/>
    </location>
</feature>
<feature type="region of interest" description="Disordered" evidence="13">
    <location>
        <begin position="2952"/>
        <end position="2971"/>
    </location>
</feature>
<gene>
    <name evidence="16" type="ORF">BOX15_Mlig029482g1</name>
</gene>
<keyword evidence="5" id="KW-0677">Repeat</keyword>
<dbReference type="FunFam" id="2.60.40.60:FF:000020">
    <property type="entry name" value="Dachsous cadherin-related 1b"/>
    <property type="match status" value="5"/>
</dbReference>
<dbReference type="InterPro" id="IPR020894">
    <property type="entry name" value="Cadherin_CS"/>
</dbReference>
<keyword evidence="2" id="KW-0245">EGF-like domain</keyword>
<feature type="domain" description="Cadherin" evidence="15">
    <location>
        <begin position="357"/>
        <end position="460"/>
    </location>
</feature>
<evidence type="ECO:0000256" key="7">
    <source>
        <dbReference type="ARBA" id="ARBA00022889"/>
    </source>
</evidence>
<reference evidence="16 17" key="1">
    <citation type="submission" date="2017-06" db="EMBL/GenBank/DDBJ databases">
        <title>A platform for efficient transgenesis in Macrostomum lignano, a flatworm model organism for stem cell research.</title>
        <authorList>
            <person name="Berezikov E."/>
        </authorList>
    </citation>
    <scope>NUCLEOTIDE SEQUENCE [LARGE SCALE GENOMIC DNA]</scope>
    <source>
        <strain evidence="16">DV1</strain>
        <tissue evidence="16">Whole organism</tissue>
    </source>
</reference>
<dbReference type="InterPro" id="IPR015919">
    <property type="entry name" value="Cadherin-like_sf"/>
</dbReference>
<feature type="domain" description="Cadherin" evidence="15">
    <location>
        <begin position="3347"/>
        <end position="3449"/>
    </location>
</feature>
<keyword evidence="17" id="KW-1185">Reference proteome</keyword>
<evidence type="ECO:0000256" key="10">
    <source>
        <dbReference type="ARBA" id="ARBA00023157"/>
    </source>
</evidence>
<feature type="domain" description="Cadherin" evidence="15">
    <location>
        <begin position="3450"/>
        <end position="3555"/>
    </location>
</feature>
<dbReference type="STRING" id="282301.A0A267E9Z4"/>
<sequence>MKKHDGLLALLILLFCQALISSNAIKIASEYKFSQQHYNATVFKFKNTPVQLQRTLISLKTDKAVSFRVADDNFVNFFMPWSEHVGGVTFLRLRTTNLAASSRNFTGTLAVPISAEIAGVPTVSPRCILYLKVLAVTELCPFISAISYTFSIDSTQSLFSTIGHVQVEVPSGGETSYVLYLRDLSPVFTLNPHTGALVLTSRPLQKEYKLRAIVVNPKTRSCPITENYSDVLVTVIVKDLDRVPVQQITGTVNVLNHVNNLGKAGSVFAWLNLTGASNRSSVQILNSEANNYFEFVHTSDSAYRLQLRNDFSFSPSVSQRQFNVNFSVTDPVDQGQHFTGNFIVNPNDRSLLGIDPTNLEFFVSVPECMPVGSIIFQFHSTIYNQTLPHIKYRYNMLQGNSYVHLDEDTGVLVIKSPLDAESAPKLSIFARIRDADNLRRLIFHTLTVDVTDCNEFAPSIANNATVHSVSESATVGTTVLTVDADDADATPSDLIVSMAESPEVPFGIVGKRIVVSRSLDSETMAANYTLYVRVSDQGQPIPRESLAIYYVNINPEDEFRPEFESDSCVVDLLRSDKSFETGHFPALDLDYPFAPVTYKIFDDPLGGRCFTISSTTGNLKLVCDLNGVINDQIVLSIVATDRAGRESPKLRVRFNILDNLQFSTKRTRCVQHVRSVTELYEANKKARNSHEVSVQMFESLQSRSFGDHLPNRPPLLNSVLSSFSVPENIGIGQTVASFFAEDQDPYGSYNGRLQFRIDSGNIGYAFNVTQRLDKFSTDETDDSEGSRRVSLVVLNELDREKRETYMLNITVCDMGEPSYCSTLSHVMIRVLDVNDNSPLLESPVFDVTVPEDTPIGTEICRFSATDPDAGSNGTVRYSVSDTNAFSINSNTGVLRTASRDLLDRESVSVYDLLVRAHDSGQPERSSELHFRVNIADENDHAPTFITKSPGPSSSERLALTISEDIPVNSFLTRLIAVDSDYGENGRIVYSLSGVPKVLSHFVIDQDSGCLYLAKPLSAELSPYQLFVDARDSAIAPKRSRISLNINVVAAVPPPVYIIFSEAVYSFSLSEDVRVGTSVGRINTTIYPNIAASGSITVGYVITSGSGLGRFTIDQTGEIRTRIPLDRESQPAGLWLTVHAYLLAGQTVVTHAEEKISICQVYINLEDVNDYRPMPTDQTHYRLQLVEAAPAGTVLLSSIPAMDQDLGDNASIVYAITDGNTAGHFRIDPETGRLTTTELAVDREVADQFLLTVSLADRGAPPLSTDLLVEIAVSDLNDSPPKFVRPLFQVTAIADSSAEGTSNDDEQVLLTRLPAVDKDLLENATILYSLQPSGSGVRISKSTGELSISPRLLRLDTGVGSNMMTFTVVAKDAGRLELSAMASVKLTIEQQQPTLPEPDAGTAVDLFQIDVSGGDGADAVVRLFDNLALEDSVPRLLVTPAVTMATKMLFTLTGRGSEDFYMPQAGGRLQLIRRLSHARQAVYNLTVGARLGARLQTKSLALLVSQSNRNSPMFSKPVYDTSVTEGANLQLLQVFATDPDPGPTGHLQYSLVSAAQSASLDHFSLEPLTGRLAAMPPPSPPLNHESAGIHELLVRAVDSYSTDRRFSLARVIVTVTNENEHYPVVVTARPSLPDLPAGASIAQRQYQAEALNKMSRSPQEPALLSASVLANARPGYPLLQVYAFDLDSGRSGQLAYSVISGNDLGLFDLDSETGQLSTGKLLVDFAGHNLSLSLAVSDLGSPPKASLCLVSIRIINHEPNRPVVFGQHHYNVKIVEEAPPGSFVIKVDAKANDMPLVYSITSGNELGLFDIAPSTGVLIVKNPVDRETHGDFFRLGVQVQAVDTRLAVLTEVLVNVLDVNDNRPAFLSDRLADGVVSEDAQRGQIVREAGRPRPLTIKAADADFGVNQELTYEIADPAADAAFSVDPVTGAIRVSQPLDRETRDLYEFDVWVRDSGTPKRLRSAKPARVRIRILDVNDCPPQYSRADYYTVLELPSYDGARLARIRAYDRDLNNSVSLSIVSGNADGLFQLHPVSGLLTLARPELLREHYYFLVISATDSVHVSLTNISINARQRTANLQLLPANLTVHVQENSAEVTTLAKFRPYPAPLNYPYRFSLISPSEYFSVNSITGVLATTGRPMDAEQARRHVLLIRATAESKLGFAQVTVQVDDTNDNRPVFVNRPYNSIMFAGQPLGSVALIARAIDADSGANGLVRYELRNHHSEFWINATGGQVYTRKIIEQPAVFTLELRAIDAGSPIQQFSTVAATVQVVANNTPVFPNGSVTVSVSESLRPNSEIFTVQAEAPGSATLIYTIESGNVGEMFSLDFQTGVVKTTDKLDYETIPHYQLTVRVTEPSLKTFTDMQLVINVTDVNDERPEFTASSFDVTVSEHEDPQRKVLLTASATDRDSGAGGEVTYSIKELADGSSDGASFSVDPTSGQLRLSLRLDYETKRQHQFWIVAADRGSPSQSARVPVTIRVADYNDCSPKFRLQTYNVSIAEQSRPGTFVAKVTAVDPDESSELTYSLESSFDAYQFRIDPEYGTIRYQPIQTSLGRTFRLAVLVTDSVHSDRAIVLVNLLPGPAGPPRCAEPLFHAKVLENSLPGSFLDQAQVRTIGGAELVYQSFSDKINRLLDIDRRTGRISTRVSLDREGPDPIRTLDFAVLASGSGGLHATCSVVISVLNENDNPPVFDPQPTEIVLAEDAPVGTVAFRLRATDLDDPNRPIDNYRLLNESPLFAVNTTSGLVTLKRSFASYTASMAVDRADLRLHQLTVSARDWEPPYHQTRLDLAVRFAPGPLPEFRLVCSGMASASDDLRLSENSPVGTRLVSCRAQINGSFTSAYQASLAFGESDVRLLIAGDNLTVVSSRPYDRERESAIRFALSARSAGTRPTLPTFRVFRLDILNQPDMPPTFETAEYNLEVSEAAPVGSTLLQARAVDPDGDFPLTYQLLPASGGGGGGNDSGSASPLRIGQQSGLVTVAAPLDRDSPLATPRAYRLLATDSSGMTGEARLVISLVDVNDEPLTWPTEDASDSTMLSEDAPVDTEVARLSIRDRDDTDRPPVRFYFASRPPAEFDLTEDGRLMLSGQLDRERQDAYEFDILATDGVFTTERAWRQRVLVRDVNDNVPVCRQPLQRLKLSEGLAVGYAVSTVVATDADTQEKGLGLLEYFIVYSGNNSAEAAGLFSVDRHSGLVILAAKLDRETADWHSVTVLASDGKFNCSSTLEIQVLDENDCEPEFTARSLPPVPEDIPQGSVIGKVHAEDCDTGENRRIVYSIQPNVPEAAYFRIDPKSGIISVDFQKLDRETTPVHRIPVIATDSGVPQLSTTQTVSLTLMDVNDNPPEFVRSSLDFSLSESTPVGYEITRLNATSKDDGNNAVIRYQLMDHDNYFSLSATEGTLTVKSALDYERQQVYYLTVKAYDLGEPPLSATAVVTVKVIDENDNAPEFPADGFRVSVKENEPPGTPLSVKVLANDADSGENGRLTYKILDGDPDRMFALDTNSGQLVVRTSPDRELKDSYTLTVMATDHGSTSFSASTTVKITVLDVNDCVPQFDRAEYAFVLQIDDRGNVSQQPYMDTGSFLPPDGNLIGVTDCDAPPNGAPFSWSILDGSPRYSISRGRVRAKPGGGYVTGTEKIRVQVCDSGDIIRCNHTTVSIRIVKADSVPPKILAVNMTSNFYYRLQPTVHIGNVQLLHHKPADVQLTLLTHDDLFRLTRQGSIVTRESLPHGTYRLRVRAAYNGLESEQDISVRVNLITDKMIANAAVLRISNESAYAFFYNRLDASLVDYFSSTLGLPVDNVYIVTVQQQDQQLRVRRSADAAADATSPPVARNQPLLVMLSVYDSRAGAYISPAALQRLKLDGLSRNSAGRLHS</sequence>
<dbReference type="Gene3D" id="2.60.40.60">
    <property type="entry name" value="Cadherins"/>
    <property type="match status" value="26"/>
</dbReference>
<feature type="domain" description="Cadherin" evidence="15">
    <location>
        <begin position="1998"/>
        <end position="2084"/>
    </location>
</feature>
<evidence type="ECO:0000256" key="11">
    <source>
        <dbReference type="ARBA" id="ARBA00023180"/>
    </source>
</evidence>
<evidence type="ECO:0000256" key="12">
    <source>
        <dbReference type="PROSITE-ProRule" id="PRU00043"/>
    </source>
</evidence>
<dbReference type="FunFam" id="2.60.40.60:FF:000032">
    <property type="entry name" value="FAT atypical cadherin 1"/>
    <property type="match status" value="1"/>
</dbReference>
<dbReference type="SUPFAM" id="SSF49313">
    <property type="entry name" value="Cadherin-like"/>
    <property type="match status" value="27"/>
</dbReference>
<feature type="domain" description="Cadherin" evidence="15">
    <location>
        <begin position="2081"/>
        <end position="2179"/>
    </location>
</feature>
<feature type="domain" description="Cadherin" evidence="15">
    <location>
        <begin position="2915"/>
        <end position="3030"/>
    </location>
</feature>
<dbReference type="Proteomes" id="UP000215902">
    <property type="component" value="Unassembled WGS sequence"/>
</dbReference>
<comment type="caution">
    <text evidence="16">The sequence shown here is derived from an EMBL/GenBank/DDBJ whole genome shotgun (WGS) entry which is preliminary data.</text>
</comment>
<dbReference type="CDD" id="cd11304">
    <property type="entry name" value="Cadherin_repeat"/>
    <property type="match status" value="28"/>
</dbReference>
<dbReference type="Pfam" id="PF00028">
    <property type="entry name" value="Cadherin"/>
    <property type="match status" value="16"/>
</dbReference>
<feature type="domain" description="Cadherin" evidence="15">
    <location>
        <begin position="2280"/>
        <end position="2380"/>
    </location>
</feature>
<feature type="domain" description="Cadherin" evidence="15">
    <location>
        <begin position="2491"/>
        <end position="2692"/>
    </location>
</feature>
<feature type="domain" description="Cadherin" evidence="15">
    <location>
        <begin position="3248"/>
        <end position="3346"/>
    </location>
</feature>
<evidence type="ECO:0000313" key="16">
    <source>
        <dbReference type="EMBL" id="PAA57697.1"/>
    </source>
</evidence>
<evidence type="ECO:0000256" key="1">
    <source>
        <dbReference type="ARBA" id="ARBA00004167"/>
    </source>
</evidence>
<keyword evidence="11" id="KW-0325">Glycoprotein</keyword>
<proteinExistence type="predicted"/>